<reference evidence="1" key="1">
    <citation type="submission" date="2021-06" db="EMBL/GenBank/DDBJ databases">
        <authorList>
            <person name="Hodson N. C."/>
            <person name="Mongue J. A."/>
            <person name="Jaron S. K."/>
        </authorList>
    </citation>
    <scope>NUCLEOTIDE SEQUENCE</scope>
</reference>
<evidence type="ECO:0000313" key="1">
    <source>
        <dbReference type="EMBL" id="CAG7729806.1"/>
    </source>
</evidence>
<dbReference type="EMBL" id="CAJVCH010184506">
    <property type="protein sequence ID" value="CAG7729806.1"/>
    <property type="molecule type" value="Genomic_DNA"/>
</dbReference>
<comment type="caution">
    <text evidence="1">The sequence shown here is derived from an EMBL/GenBank/DDBJ whole genome shotgun (WGS) entry which is preliminary data.</text>
</comment>
<dbReference type="AlphaFoldDB" id="A0A8J2KQR8"/>
<organism evidence="1 2">
    <name type="scientific">Allacma fusca</name>
    <dbReference type="NCBI Taxonomy" id="39272"/>
    <lineage>
        <taxon>Eukaryota</taxon>
        <taxon>Metazoa</taxon>
        <taxon>Ecdysozoa</taxon>
        <taxon>Arthropoda</taxon>
        <taxon>Hexapoda</taxon>
        <taxon>Collembola</taxon>
        <taxon>Symphypleona</taxon>
        <taxon>Sminthuridae</taxon>
        <taxon>Allacma</taxon>
    </lineage>
</organism>
<proteinExistence type="predicted"/>
<name>A0A8J2KQR8_9HEXA</name>
<protein>
    <submittedName>
        <fullName evidence="1">Uncharacterized protein</fullName>
    </submittedName>
</protein>
<accession>A0A8J2KQR8</accession>
<evidence type="ECO:0000313" key="2">
    <source>
        <dbReference type="Proteomes" id="UP000708208"/>
    </source>
</evidence>
<sequence>MRIKHCSYHLVPNIPTTGARKKEIVGRGFGGTEPAVGILNTLPLKPEAKYQGVLTPDNCSGTVRDVRGCLLSVC</sequence>
<keyword evidence="2" id="KW-1185">Reference proteome</keyword>
<dbReference type="Proteomes" id="UP000708208">
    <property type="component" value="Unassembled WGS sequence"/>
</dbReference>
<gene>
    <name evidence="1" type="ORF">AFUS01_LOCUS18498</name>
</gene>